<sequence>MREQKFLWLMIAFLFGFLTIPMWFHLDWQQSWNTWSMPLSSKVIVIDAGHGGIDAGAVSRSGLEEKEITLNIASYLRDFLQQSGAFVVLTRESDKDLAGVGNGKSRWKARDLSKRLQMVKDENADLFISIHGNAFPGESHGAQTFYNPTREANKKLATFIQTELVHNLENTTRIAKAKNDVFLLKYSPIPTALVEVGFLSNDEEAQLLSDPKYQRKIAASIYYGILAYHSDIMKNE</sequence>
<evidence type="ECO:0000256" key="1">
    <source>
        <dbReference type="ARBA" id="ARBA00022801"/>
    </source>
</evidence>
<dbReference type="CDD" id="cd02696">
    <property type="entry name" value="MurNAc-LAA"/>
    <property type="match status" value="1"/>
</dbReference>
<dbReference type="InterPro" id="IPR014234">
    <property type="entry name" value="Spore_CwlD"/>
</dbReference>
<dbReference type="EC" id="3.5.1.28" evidence="4"/>
<reference evidence="4 5" key="1">
    <citation type="submission" date="2019-12" db="EMBL/GenBank/DDBJ databases">
        <title>Whole-genome analyses of novel actinobacteria.</title>
        <authorList>
            <person name="Sahin N."/>
            <person name="Saygin H."/>
        </authorList>
    </citation>
    <scope>NUCLEOTIDE SEQUENCE [LARGE SCALE GENOMIC DNA]</scope>
    <source>
        <strain evidence="4 5">KC615</strain>
    </source>
</reference>
<dbReference type="PANTHER" id="PTHR30404">
    <property type="entry name" value="N-ACETYLMURAMOYL-L-ALANINE AMIDASE"/>
    <property type="match status" value="1"/>
</dbReference>
<accession>A0A6I4VXT0</accession>
<feature type="domain" description="MurNAc-LAA" evidence="3">
    <location>
        <begin position="116"/>
        <end position="226"/>
    </location>
</feature>
<comment type="caution">
    <text evidence="4">The sequence shown here is derived from an EMBL/GenBank/DDBJ whole genome shotgun (WGS) entry which is preliminary data.</text>
</comment>
<feature type="transmembrane region" description="Helical" evidence="2">
    <location>
        <begin position="6"/>
        <end position="26"/>
    </location>
</feature>
<proteinExistence type="predicted"/>
<evidence type="ECO:0000313" key="4">
    <source>
        <dbReference type="EMBL" id="MXQ54686.1"/>
    </source>
</evidence>
<dbReference type="InterPro" id="IPR050695">
    <property type="entry name" value="N-acetylmuramoyl_amidase_3"/>
</dbReference>
<dbReference type="SMART" id="SM00646">
    <property type="entry name" value="Ami_3"/>
    <property type="match status" value="1"/>
</dbReference>
<dbReference type="GO" id="GO:0030288">
    <property type="term" value="C:outer membrane-bounded periplasmic space"/>
    <property type="evidence" value="ECO:0007669"/>
    <property type="project" value="TreeGrafter"/>
</dbReference>
<keyword evidence="5" id="KW-1185">Reference proteome</keyword>
<keyword evidence="2" id="KW-1133">Transmembrane helix</keyword>
<gene>
    <name evidence="4" type="primary">cwlD</name>
    <name evidence="4" type="ORF">GSM42_13365</name>
</gene>
<dbReference type="EMBL" id="WUUL01000008">
    <property type="protein sequence ID" value="MXQ54686.1"/>
    <property type="molecule type" value="Genomic_DNA"/>
</dbReference>
<dbReference type="SUPFAM" id="SSF53187">
    <property type="entry name" value="Zn-dependent exopeptidases"/>
    <property type="match status" value="1"/>
</dbReference>
<dbReference type="GO" id="GO:0008745">
    <property type="term" value="F:N-acetylmuramoyl-L-alanine amidase activity"/>
    <property type="evidence" value="ECO:0007669"/>
    <property type="project" value="UniProtKB-EC"/>
</dbReference>
<evidence type="ECO:0000259" key="3">
    <source>
        <dbReference type="SMART" id="SM00646"/>
    </source>
</evidence>
<dbReference type="NCBIfam" id="TIGR02883">
    <property type="entry name" value="spore_cwlD"/>
    <property type="match status" value="1"/>
</dbReference>
<dbReference type="GO" id="GO:0009253">
    <property type="term" value="P:peptidoglycan catabolic process"/>
    <property type="evidence" value="ECO:0007669"/>
    <property type="project" value="InterPro"/>
</dbReference>
<dbReference type="Pfam" id="PF01520">
    <property type="entry name" value="Amidase_3"/>
    <property type="match status" value="1"/>
</dbReference>
<name>A0A6I4VXT0_9BACL</name>
<dbReference type="Gene3D" id="3.40.630.40">
    <property type="entry name" value="Zn-dependent exopeptidases"/>
    <property type="match status" value="1"/>
</dbReference>
<dbReference type="InterPro" id="IPR002508">
    <property type="entry name" value="MurNAc-LAA_cat"/>
</dbReference>
<evidence type="ECO:0000313" key="5">
    <source>
        <dbReference type="Proteomes" id="UP000430692"/>
    </source>
</evidence>
<dbReference type="PANTHER" id="PTHR30404:SF0">
    <property type="entry name" value="N-ACETYLMURAMOYL-L-ALANINE AMIDASE AMIC"/>
    <property type="match status" value="1"/>
</dbReference>
<dbReference type="Proteomes" id="UP000430692">
    <property type="component" value="Unassembled WGS sequence"/>
</dbReference>
<protein>
    <submittedName>
        <fullName evidence="4">N-acetylmuramoyl-L-alanine amidase CwlD</fullName>
        <ecNumber evidence="4">3.5.1.28</ecNumber>
    </submittedName>
</protein>
<keyword evidence="2" id="KW-0812">Transmembrane</keyword>
<keyword evidence="1 4" id="KW-0378">Hydrolase</keyword>
<dbReference type="AlphaFoldDB" id="A0A6I4VXT0"/>
<keyword evidence="2" id="KW-0472">Membrane</keyword>
<organism evidence="4 5">
    <name type="scientific">Shimazuella alba</name>
    <dbReference type="NCBI Taxonomy" id="2690964"/>
    <lineage>
        <taxon>Bacteria</taxon>
        <taxon>Bacillati</taxon>
        <taxon>Bacillota</taxon>
        <taxon>Bacilli</taxon>
        <taxon>Bacillales</taxon>
        <taxon>Thermoactinomycetaceae</taxon>
        <taxon>Shimazuella</taxon>
    </lineage>
</organism>
<evidence type="ECO:0000256" key="2">
    <source>
        <dbReference type="SAM" id="Phobius"/>
    </source>
</evidence>